<comment type="caution">
    <text evidence="1">The sequence shown here is derived from an EMBL/GenBank/DDBJ whole genome shotgun (WGS) entry which is preliminary data.</text>
</comment>
<keyword evidence="2" id="KW-1185">Reference proteome</keyword>
<dbReference type="AlphaFoldDB" id="A0A9D4FRP3"/>
<evidence type="ECO:0000313" key="1">
    <source>
        <dbReference type="EMBL" id="KAH3802439.1"/>
    </source>
</evidence>
<dbReference type="EMBL" id="JAIWYP010000007">
    <property type="protein sequence ID" value="KAH3802439.1"/>
    <property type="molecule type" value="Genomic_DNA"/>
</dbReference>
<evidence type="ECO:0000313" key="2">
    <source>
        <dbReference type="Proteomes" id="UP000828390"/>
    </source>
</evidence>
<protein>
    <submittedName>
        <fullName evidence="1">Uncharacterized protein</fullName>
    </submittedName>
</protein>
<accession>A0A9D4FRP3</accession>
<sequence>MFSCRITVLCSNTRQIEQMSLIQSSAGLSHIHVSATATTVHRVHSMNDFQIMGLEKLSGSDEYHKTMEQLWKGKLRTYGMNVQE</sequence>
<name>A0A9D4FRP3_DREPO</name>
<reference evidence="1" key="1">
    <citation type="journal article" date="2019" name="bioRxiv">
        <title>The Genome of the Zebra Mussel, Dreissena polymorpha: A Resource for Invasive Species Research.</title>
        <authorList>
            <person name="McCartney M.A."/>
            <person name="Auch B."/>
            <person name="Kono T."/>
            <person name="Mallez S."/>
            <person name="Zhang Y."/>
            <person name="Obille A."/>
            <person name="Becker A."/>
            <person name="Abrahante J.E."/>
            <person name="Garbe J."/>
            <person name="Badalamenti J.P."/>
            <person name="Herman A."/>
            <person name="Mangelson H."/>
            <person name="Liachko I."/>
            <person name="Sullivan S."/>
            <person name="Sone E.D."/>
            <person name="Koren S."/>
            <person name="Silverstein K.A.T."/>
            <person name="Beckman K.B."/>
            <person name="Gohl D.M."/>
        </authorList>
    </citation>
    <scope>NUCLEOTIDE SEQUENCE</scope>
    <source>
        <strain evidence="1">Duluth1</strain>
        <tissue evidence="1">Whole animal</tissue>
    </source>
</reference>
<gene>
    <name evidence="1" type="ORF">DPMN_156116</name>
</gene>
<organism evidence="1 2">
    <name type="scientific">Dreissena polymorpha</name>
    <name type="common">Zebra mussel</name>
    <name type="synonym">Mytilus polymorpha</name>
    <dbReference type="NCBI Taxonomy" id="45954"/>
    <lineage>
        <taxon>Eukaryota</taxon>
        <taxon>Metazoa</taxon>
        <taxon>Spiralia</taxon>
        <taxon>Lophotrochozoa</taxon>
        <taxon>Mollusca</taxon>
        <taxon>Bivalvia</taxon>
        <taxon>Autobranchia</taxon>
        <taxon>Heteroconchia</taxon>
        <taxon>Euheterodonta</taxon>
        <taxon>Imparidentia</taxon>
        <taxon>Neoheterodontei</taxon>
        <taxon>Myida</taxon>
        <taxon>Dreissenoidea</taxon>
        <taxon>Dreissenidae</taxon>
        <taxon>Dreissena</taxon>
    </lineage>
</organism>
<proteinExistence type="predicted"/>
<dbReference type="Proteomes" id="UP000828390">
    <property type="component" value="Unassembled WGS sequence"/>
</dbReference>
<reference evidence="1" key="2">
    <citation type="submission" date="2020-11" db="EMBL/GenBank/DDBJ databases">
        <authorList>
            <person name="McCartney M.A."/>
            <person name="Auch B."/>
            <person name="Kono T."/>
            <person name="Mallez S."/>
            <person name="Becker A."/>
            <person name="Gohl D.M."/>
            <person name="Silverstein K.A.T."/>
            <person name="Koren S."/>
            <person name="Bechman K.B."/>
            <person name="Herman A."/>
            <person name="Abrahante J.E."/>
            <person name="Garbe J."/>
        </authorList>
    </citation>
    <scope>NUCLEOTIDE SEQUENCE</scope>
    <source>
        <strain evidence="1">Duluth1</strain>
        <tissue evidence="1">Whole animal</tissue>
    </source>
</reference>